<dbReference type="GO" id="GO:0046872">
    <property type="term" value="F:metal ion binding"/>
    <property type="evidence" value="ECO:0007669"/>
    <property type="project" value="UniProtKB-KW"/>
</dbReference>
<dbReference type="InterPro" id="IPR000979">
    <property type="entry name" value="Phosphodiesterase_MJ0936/Vps29"/>
</dbReference>
<keyword evidence="2" id="KW-0479">Metal-binding</keyword>
<reference evidence="4" key="1">
    <citation type="submission" date="2018-01" db="EMBL/GenBank/DDBJ databases">
        <authorList>
            <person name="Regsiter A."/>
            <person name="William W."/>
        </authorList>
    </citation>
    <scope>NUCLEOTIDE SEQUENCE</scope>
    <source>
        <strain evidence="4">TRIP AH-1</strain>
    </source>
</reference>
<dbReference type="NCBIfam" id="TIGR00040">
    <property type="entry name" value="yfcE"/>
    <property type="match status" value="1"/>
</dbReference>
<dbReference type="InterPro" id="IPR041802">
    <property type="entry name" value="MPP_YfcE"/>
</dbReference>
<proteinExistence type="inferred from homology"/>
<name>A0A445N035_9BACT</name>
<comment type="cofactor">
    <cofactor evidence="2">
        <name>a divalent metal cation</name>
        <dbReference type="ChEBI" id="CHEBI:60240"/>
    </cofactor>
</comment>
<dbReference type="CDD" id="cd00841">
    <property type="entry name" value="MPP_YfcE"/>
    <property type="match status" value="1"/>
</dbReference>
<sequence>MKLGIISDTHDNLPLIEKAVEIFNDANVDLVLHAGDYVSPFSIKPLLLLECDFLGVWGNNDGDKLALRNIAQGKIENSPLVDTYKGKKILIGHDLLLLESLISSQDFYLIVYGHTHLPEIKNVGNTLVVNPGECCGWVYGKATIAVADLDSHTAELISLT</sequence>
<gene>
    <name evidence="4" type="ORF">PITCH_A420071</name>
</gene>
<dbReference type="Gene3D" id="3.60.21.10">
    <property type="match status" value="1"/>
</dbReference>
<dbReference type="GO" id="GO:0016787">
    <property type="term" value="F:hydrolase activity"/>
    <property type="evidence" value="ECO:0007669"/>
    <property type="project" value="UniProtKB-UniRule"/>
</dbReference>
<dbReference type="AlphaFoldDB" id="A0A445N035"/>
<evidence type="ECO:0000256" key="2">
    <source>
        <dbReference type="RuleBase" id="RU362039"/>
    </source>
</evidence>
<evidence type="ECO:0000256" key="1">
    <source>
        <dbReference type="ARBA" id="ARBA00008950"/>
    </source>
</evidence>
<dbReference type="SUPFAM" id="SSF56300">
    <property type="entry name" value="Metallo-dependent phosphatases"/>
    <property type="match status" value="1"/>
</dbReference>
<accession>A0A445N035</accession>
<feature type="domain" description="Calcineurin-like phosphoesterase" evidence="3">
    <location>
        <begin position="1"/>
        <end position="151"/>
    </location>
</feature>
<keyword evidence="4" id="KW-0378">Hydrolase</keyword>
<comment type="similarity">
    <text evidence="1 2">Belongs to the metallophosphoesterase superfamily. YfcE family.</text>
</comment>
<dbReference type="EC" id="3.1.4.-" evidence="2"/>
<evidence type="ECO:0000313" key="4">
    <source>
        <dbReference type="EMBL" id="SPD75110.1"/>
    </source>
</evidence>
<dbReference type="PANTHER" id="PTHR43165:SF1">
    <property type="entry name" value="PHOSPHODIESTERASE MJ0936"/>
    <property type="match status" value="1"/>
</dbReference>
<dbReference type="EMBL" id="OJIN01000184">
    <property type="protein sequence ID" value="SPD75110.1"/>
    <property type="molecule type" value="Genomic_DNA"/>
</dbReference>
<dbReference type="InterPro" id="IPR024654">
    <property type="entry name" value="Calcineurin-like_PHP_lpxH"/>
</dbReference>
<dbReference type="InterPro" id="IPR053193">
    <property type="entry name" value="MetalloPDE_YfcE-like"/>
</dbReference>
<dbReference type="PANTHER" id="PTHR43165">
    <property type="entry name" value="METALLOPHOSPHOESTERASE"/>
    <property type="match status" value="1"/>
</dbReference>
<dbReference type="InterPro" id="IPR029052">
    <property type="entry name" value="Metallo-depent_PP-like"/>
</dbReference>
<organism evidence="4">
    <name type="scientific">uncultured Desulfobacterium sp</name>
    <dbReference type="NCBI Taxonomy" id="201089"/>
    <lineage>
        <taxon>Bacteria</taxon>
        <taxon>Pseudomonadati</taxon>
        <taxon>Thermodesulfobacteriota</taxon>
        <taxon>Desulfobacteria</taxon>
        <taxon>Desulfobacterales</taxon>
        <taxon>Desulfobacteriaceae</taxon>
        <taxon>Desulfobacterium</taxon>
        <taxon>environmental samples</taxon>
    </lineage>
</organism>
<dbReference type="Pfam" id="PF12850">
    <property type="entry name" value="Metallophos_2"/>
    <property type="match status" value="1"/>
</dbReference>
<protein>
    <recommendedName>
        <fullName evidence="2">Phosphoesterase</fullName>
        <ecNumber evidence="2">3.1.4.-</ecNumber>
    </recommendedName>
</protein>
<evidence type="ECO:0000259" key="3">
    <source>
        <dbReference type="Pfam" id="PF12850"/>
    </source>
</evidence>